<dbReference type="EMBL" id="SAUN01000001">
    <property type="protein sequence ID" value="RVX41807.1"/>
    <property type="molecule type" value="Genomic_DNA"/>
</dbReference>
<dbReference type="GO" id="GO:0016787">
    <property type="term" value="F:hydrolase activity"/>
    <property type="evidence" value="ECO:0007669"/>
    <property type="project" value="UniProtKB-KW"/>
</dbReference>
<dbReference type="GO" id="GO:0019213">
    <property type="term" value="F:deacetylase activity"/>
    <property type="evidence" value="ECO:0007669"/>
    <property type="project" value="TreeGrafter"/>
</dbReference>
<evidence type="ECO:0000313" key="6">
    <source>
        <dbReference type="EMBL" id="RVX41807.1"/>
    </source>
</evidence>
<dbReference type="CDD" id="cd10802">
    <property type="entry name" value="YdjC_TTHB029_like"/>
    <property type="match status" value="1"/>
</dbReference>
<dbReference type="GO" id="GO:0046872">
    <property type="term" value="F:metal ion binding"/>
    <property type="evidence" value="ECO:0007669"/>
    <property type="project" value="UniProtKB-KW"/>
</dbReference>
<dbReference type="Pfam" id="PF04794">
    <property type="entry name" value="YdjC"/>
    <property type="match status" value="1"/>
</dbReference>
<dbReference type="RefSeq" id="WP_127933998.1">
    <property type="nucleotide sequence ID" value="NZ_SAUN01000001.1"/>
</dbReference>
<organism evidence="6 7">
    <name type="scientific">Nonomuraea polychroma</name>
    <dbReference type="NCBI Taxonomy" id="46176"/>
    <lineage>
        <taxon>Bacteria</taxon>
        <taxon>Bacillati</taxon>
        <taxon>Actinomycetota</taxon>
        <taxon>Actinomycetes</taxon>
        <taxon>Streptosporangiales</taxon>
        <taxon>Streptosporangiaceae</taxon>
        <taxon>Nonomuraea</taxon>
    </lineage>
</organism>
<comment type="cofactor">
    <cofactor evidence="1">
        <name>Mg(2+)</name>
        <dbReference type="ChEBI" id="CHEBI:18420"/>
    </cofactor>
</comment>
<dbReference type="GO" id="GO:0005975">
    <property type="term" value="P:carbohydrate metabolic process"/>
    <property type="evidence" value="ECO:0007669"/>
    <property type="project" value="InterPro"/>
</dbReference>
<comment type="caution">
    <text evidence="6">The sequence shown here is derived from an EMBL/GenBank/DDBJ whole genome shotgun (WGS) entry which is preliminary data.</text>
</comment>
<dbReference type="InterPro" id="IPR011330">
    <property type="entry name" value="Glyco_hydro/deAcase_b/a-brl"/>
</dbReference>
<dbReference type="OrthoDB" id="9774177at2"/>
<sequence length="282" mass="30866">MPAQSSSELLGFPPDARLLIVNNDDFGMYRDVNEAVVRSIEEGIAASCSLMTPCPAAGHAMGLLRDRPELPFGIHLTLVCELPGRPWGPLADREKVPSLLDGTGGLSTHERIPELLARARIDEVETEFRAQIHAVLDAGLAPAHLDWHCLADGGREDVFELTAALAGEYGLAVRAWLDPARAVLRGRGLPAIDHDFLDSFALDLEGKEAAYARRLRDLPPGLSEWAVHPALGGEESRTVDPQGWRVRRSDYAFLTSPQARELLRREGITVIGYDVVQRAWTG</sequence>
<evidence type="ECO:0000256" key="2">
    <source>
        <dbReference type="ARBA" id="ARBA00022723"/>
    </source>
</evidence>
<evidence type="ECO:0008006" key="8">
    <source>
        <dbReference type="Google" id="ProtNLM"/>
    </source>
</evidence>
<evidence type="ECO:0000256" key="3">
    <source>
        <dbReference type="ARBA" id="ARBA00022801"/>
    </source>
</evidence>
<dbReference type="PANTHER" id="PTHR31609:SF1">
    <property type="entry name" value="CARBOHYDRATE DEACETYLASE"/>
    <property type="match status" value="1"/>
</dbReference>
<gene>
    <name evidence="6" type="ORF">EDD27_4380</name>
</gene>
<evidence type="ECO:0000313" key="7">
    <source>
        <dbReference type="Proteomes" id="UP000284824"/>
    </source>
</evidence>
<keyword evidence="2" id="KW-0479">Metal-binding</keyword>
<dbReference type="PANTHER" id="PTHR31609">
    <property type="entry name" value="YDJC DEACETYLASE FAMILY MEMBER"/>
    <property type="match status" value="1"/>
</dbReference>
<proteinExistence type="predicted"/>
<keyword evidence="7" id="KW-1185">Reference proteome</keyword>
<name>A0A438M7Y2_9ACTN</name>
<keyword evidence="3" id="KW-0378">Hydrolase</keyword>
<evidence type="ECO:0000256" key="5">
    <source>
        <dbReference type="ARBA" id="ARBA00023277"/>
    </source>
</evidence>
<evidence type="ECO:0000256" key="4">
    <source>
        <dbReference type="ARBA" id="ARBA00022842"/>
    </source>
</evidence>
<evidence type="ECO:0000256" key="1">
    <source>
        <dbReference type="ARBA" id="ARBA00001946"/>
    </source>
</evidence>
<keyword evidence="4" id="KW-0460">Magnesium</keyword>
<protein>
    <recommendedName>
        <fullName evidence="8">ChbG/HpnK family deacetylase</fullName>
    </recommendedName>
</protein>
<dbReference type="InterPro" id="IPR006879">
    <property type="entry name" value="YdjC-like"/>
</dbReference>
<reference evidence="6 7" key="1">
    <citation type="submission" date="2019-01" db="EMBL/GenBank/DDBJ databases">
        <title>Sequencing the genomes of 1000 actinobacteria strains.</title>
        <authorList>
            <person name="Klenk H.-P."/>
        </authorList>
    </citation>
    <scope>NUCLEOTIDE SEQUENCE [LARGE SCALE GENOMIC DNA]</scope>
    <source>
        <strain evidence="6 7">DSM 43925</strain>
    </source>
</reference>
<dbReference type="Proteomes" id="UP000284824">
    <property type="component" value="Unassembled WGS sequence"/>
</dbReference>
<dbReference type="SUPFAM" id="SSF88713">
    <property type="entry name" value="Glycoside hydrolase/deacetylase"/>
    <property type="match status" value="1"/>
</dbReference>
<keyword evidence="5" id="KW-0119">Carbohydrate metabolism</keyword>
<dbReference type="AlphaFoldDB" id="A0A438M7Y2"/>
<accession>A0A438M7Y2</accession>
<dbReference type="Gene3D" id="3.20.20.370">
    <property type="entry name" value="Glycoside hydrolase/deacetylase"/>
    <property type="match status" value="1"/>
</dbReference>